<dbReference type="PROSITE" id="PS50297">
    <property type="entry name" value="ANK_REP_REGION"/>
    <property type="match status" value="5"/>
</dbReference>
<dbReference type="EMBL" id="BLXT01006250">
    <property type="protein sequence ID" value="GFO30676.1"/>
    <property type="molecule type" value="Genomic_DNA"/>
</dbReference>
<feature type="compositionally biased region" description="Basic and acidic residues" evidence="4">
    <location>
        <begin position="58"/>
        <end position="68"/>
    </location>
</feature>
<name>A0AAV4CGZ9_9GAST</name>
<dbReference type="InterPro" id="IPR001496">
    <property type="entry name" value="SOCS_box"/>
</dbReference>
<evidence type="ECO:0000256" key="4">
    <source>
        <dbReference type="SAM" id="MobiDB-lite"/>
    </source>
</evidence>
<dbReference type="Proteomes" id="UP000735302">
    <property type="component" value="Unassembled WGS sequence"/>
</dbReference>
<feature type="repeat" description="ANK" evidence="3">
    <location>
        <begin position="305"/>
        <end position="337"/>
    </location>
</feature>
<dbReference type="PRINTS" id="PR01415">
    <property type="entry name" value="ANKYRIN"/>
</dbReference>
<feature type="repeat" description="ANK" evidence="3">
    <location>
        <begin position="338"/>
        <end position="370"/>
    </location>
</feature>
<keyword evidence="2 3" id="KW-0040">ANK repeat</keyword>
<keyword evidence="7" id="KW-1185">Reference proteome</keyword>
<feature type="compositionally biased region" description="Acidic residues" evidence="4">
    <location>
        <begin position="23"/>
        <end position="32"/>
    </location>
</feature>
<proteinExistence type="predicted"/>
<organism evidence="6 7">
    <name type="scientific">Plakobranchus ocellatus</name>
    <dbReference type="NCBI Taxonomy" id="259542"/>
    <lineage>
        <taxon>Eukaryota</taxon>
        <taxon>Metazoa</taxon>
        <taxon>Spiralia</taxon>
        <taxon>Lophotrochozoa</taxon>
        <taxon>Mollusca</taxon>
        <taxon>Gastropoda</taxon>
        <taxon>Heterobranchia</taxon>
        <taxon>Euthyneura</taxon>
        <taxon>Panpulmonata</taxon>
        <taxon>Sacoglossa</taxon>
        <taxon>Placobranchoidea</taxon>
        <taxon>Plakobranchidae</taxon>
        <taxon>Plakobranchus</taxon>
    </lineage>
</organism>
<dbReference type="InterPro" id="IPR002110">
    <property type="entry name" value="Ankyrin_rpt"/>
</dbReference>
<gene>
    <name evidence="6" type="ORF">PoB_005718100</name>
</gene>
<dbReference type="InterPro" id="IPR036770">
    <property type="entry name" value="Ankyrin_rpt-contain_sf"/>
</dbReference>
<evidence type="ECO:0000313" key="6">
    <source>
        <dbReference type="EMBL" id="GFO30676.1"/>
    </source>
</evidence>
<dbReference type="Gene3D" id="1.25.40.20">
    <property type="entry name" value="Ankyrin repeat-containing domain"/>
    <property type="match status" value="3"/>
</dbReference>
<dbReference type="PANTHER" id="PTHR24198">
    <property type="entry name" value="ANKYRIN REPEAT AND PROTEIN KINASE DOMAIN-CONTAINING PROTEIN"/>
    <property type="match status" value="1"/>
</dbReference>
<feature type="repeat" description="ANK" evidence="3">
    <location>
        <begin position="238"/>
        <end position="267"/>
    </location>
</feature>
<dbReference type="GO" id="GO:0005737">
    <property type="term" value="C:cytoplasm"/>
    <property type="evidence" value="ECO:0007669"/>
    <property type="project" value="TreeGrafter"/>
</dbReference>
<evidence type="ECO:0000259" key="5">
    <source>
        <dbReference type="PROSITE" id="PS50225"/>
    </source>
</evidence>
<feature type="domain" description="SOCS box" evidence="5">
    <location>
        <begin position="501"/>
        <end position="541"/>
    </location>
</feature>
<feature type="region of interest" description="Disordered" evidence="4">
    <location>
        <begin position="1"/>
        <end position="75"/>
    </location>
</feature>
<evidence type="ECO:0000256" key="3">
    <source>
        <dbReference type="PROSITE-ProRule" id="PRU00023"/>
    </source>
</evidence>
<dbReference type="Pfam" id="PF00023">
    <property type="entry name" value="Ank"/>
    <property type="match status" value="1"/>
</dbReference>
<keyword evidence="1" id="KW-0677">Repeat</keyword>
<dbReference type="SUPFAM" id="SSF48403">
    <property type="entry name" value="Ankyrin repeat"/>
    <property type="match status" value="1"/>
</dbReference>
<reference evidence="6 7" key="1">
    <citation type="journal article" date="2021" name="Elife">
        <title>Chloroplast acquisition without the gene transfer in kleptoplastic sea slugs, Plakobranchus ocellatus.</title>
        <authorList>
            <person name="Maeda T."/>
            <person name="Takahashi S."/>
            <person name="Yoshida T."/>
            <person name="Shimamura S."/>
            <person name="Takaki Y."/>
            <person name="Nagai Y."/>
            <person name="Toyoda A."/>
            <person name="Suzuki Y."/>
            <person name="Arimoto A."/>
            <person name="Ishii H."/>
            <person name="Satoh N."/>
            <person name="Nishiyama T."/>
            <person name="Hasebe M."/>
            <person name="Maruyama T."/>
            <person name="Minagawa J."/>
            <person name="Obokata J."/>
            <person name="Shigenobu S."/>
        </authorList>
    </citation>
    <scope>NUCLEOTIDE SEQUENCE [LARGE SCALE GENOMIC DNA]</scope>
</reference>
<dbReference type="PROSITE" id="PS50088">
    <property type="entry name" value="ANK_REPEAT"/>
    <property type="match status" value="6"/>
</dbReference>
<feature type="repeat" description="ANK" evidence="3">
    <location>
        <begin position="405"/>
        <end position="437"/>
    </location>
</feature>
<dbReference type="PANTHER" id="PTHR24198:SF165">
    <property type="entry name" value="ANKYRIN REPEAT-CONTAINING PROTEIN-RELATED"/>
    <property type="match status" value="1"/>
</dbReference>
<dbReference type="PROSITE" id="PS50225">
    <property type="entry name" value="SOCS"/>
    <property type="match status" value="1"/>
</dbReference>
<comment type="caution">
    <text evidence="6">The sequence shown here is derived from an EMBL/GenBank/DDBJ whole genome shotgun (WGS) entry which is preliminary data.</text>
</comment>
<protein>
    <submittedName>
        <fullName evidence="6">Ankyrin</fullName>
    </submittedName>
</protein>
<evidence type="ECO:0000256" key="2">
    <source>
        <dbReference type="ARBA" id="ARBA00023043"/>
    </source>
</evidence>
<accession>A0AAV4CGZ9</accession>
<feature type="repeat" description="ANK" evidence="3">
    <location>
        <begin position="164"/>
        <end position="186"/>
    </location>
</feature>
<dbReference type="SMART" id="SM00248">
    <property type="entry name" value="ANK"/>
    <property type="match status" value="11"/>
</dbReference>
<evidence type="ECO:0000256" key="1">
    <source>
        <dbReference type="ARBA" id="ARBA00022737"/>
    </source>
</evidence>
<dbReference type="AlphaFoldDB" id="A0AAV4CGZ9"/>
<feature type="repeat" description="ANK" evidence="3">
    <location>
        <begin position="131"/>
        <end position="163"/>
    </location>
</feature>
<evidence type="ECO:0000313" key="7">
    <source>
        <dbReference type="Proteomes" id="UP000735302"/>
    </source>
</evidence>
<sequence>MSGGAASPSSAFHHLQLVKNDAEMEAMNEDGEFPNFKTETLESPEEESSTSTIQPDVSKVDASRDSGNDSKCTSSSLLDEEDTAFGRFIHTLYRSVEEGTLETLQEVIYTNSFDVNVCFCNAQTYVKRKHFGWTALHLAAAHANVDVAKYLVAQGADVLATTPGGETALHIAAKHGAADVVSFLLDCNIFLRDVQNSKGVTPLLKAVFNIQHAFKGNYRRCVDLLLGAGSNPNLSSPSKVTALHIAVAKRDTVLVTNLLAHGANVNALCCQGSSSLLRAVISPVVNTQIVSELLEAGANPSLQVNGRSLLHIAVSRCDETIVEAFLRKGADPNCKDSLGLTPLSIAVEENNIKIVPILVEGGGDINYMHLPQSISLLSKAVKNNSLRMVQLLLHLGASPSSETIMWSTPLHLAVDEQRIAIIKELLRANCPLNTTSNAKWSLKPMTPIQLAMEHCNMPIVKLLAQAGCTIQPSWLRPDRLPPALSKNPGAVQQLHELVTCIPPLLHLCRLKIRESSGDRFGQLLAYLKAESIIPTKIMSYLALSDILDG</sequence>
<dbReference type="Pfam" id="PF12796">
    <property type="entry name" value="Ank_2"/>
    <property type="match status" value="3"/>
</dbReference>